<accession>A0AAV4W508</accession>
<name>A0AAV4W508_9ARAC</name>
<comment type="caution">
    <text evidence="1">The sequence shown here is derived from an EMBL/GenBank/DDBJ whole genome shotgun (WGS) entry which is preliminary data.</text>
</comment>
<sequence>MTNSSNVNSNSFILRCIVTIFSATGLQCSGGGSSGFMSSAGCKLLQEGWRFRGVWKITTGDVFSNVLSAAERGDVESIKTDICYKENILSSVAFRAELTSCGVWICGALRCGKDASVRDLGDVPLKVFATSNFMMKDIFRGKILEALKVHFSIINKFTGEKIKRQEGKLSLEIKADILAFWRRRTYRPWFRRRWGKRTQHLNRASDK</sequence>
<organism evidence="1 2">
    <name type="scientific">Caerostris darwini</name>
    <dbReference type="NCBI Taxonomy" id="1538125"/>
    <lineage>
        <taxon>Eukaryota</taxon>
        <taxon>Metazoa</taxon>
        <taxon>Ecdysozoa</taxon>
        <taxon>Arthropoda</taxon>
        <taxon>Chelicerata</taxon>
        <taxon>Arachnida</taxon>
        <taxon>Araneae</taxon>
        <taxon>Araneomorphae</taxon>
        <taxon>Entelegynae</taxon>
        <taxon>Araneoidea</taxon>
        <taxon>Araneidae</taxon>
        <taxon>Caerostris</taxon>
    </lineage>
</organism>
<evidence type="ECO:0000313" key="2">
    <source>
        <dbReference type="Proteomes" id="UP001054837"/>
    </source>
</evidence>
<gene>
    <name evidence="1" type="primary">Rep_1</name>
    <name evidence="1" type="ORF">CDAR_265211</name>
</gene>
<reference evidence="1 2" key="1">
    <citation type="submission" date="2021-06" db="EMBL/GenBank/DDBJ databases">
        <title>Caerostris darwini draft genome.</title>
        <authorList>
            <person name="Kono N."/>
            <person name="Arakawa K."/>
        </authorList>
    </citation>
    <scope>NUCLEOTIDE SEQUENCE [LARGE SCALE GENOMIC DNA]</scope>
</reference>
<dbReference type="EMBL" id="BPLQ01014064">
    <property type="protein sequence ID" value="GIY76954.1"/>
    <property type="molecule type" value="Genomic_DNA"/>
</dbReference>
<keyword evidence="2" id="KW-1185">Reference proteome</keyword>
<proteinExistence type="predicted"/>
<protein>
    <submittedName>
        <fullName evidence="1">Replication-associated protein</fullName>
    </submittedName>
</protein>
<dbReference type="AlphaFoldDB" id="A0AAV4W508"/>
<dbReference type="Proteomes" id="UP001054837">
    <property type="component" value="Unassembled WGS sequence"/>
</dbReference>
<evidence type="ECO:0000313" key="1">
    <source>
        <dbReference type="EMBL" id="GIY76954.1"/>
    </source>
</evidence>